<dbReference type="RefSeq" id="WP_275682462.1">
    <property type="nucleotide sequence ID" value="NZ_JAJLJH010000002.1"/>
</dbReference>
<dbReference type="AlphaFoldDB" id="A0A9X1YHW2"/>
<dbReference type="SUPFAM" id="SSF53067">
    <property type="entry name" value="Actin-like ATPase domain"/>
    <property type="match status" value="1"/>
</dbReference>
<evidence type="ECO:0000256" key="2">
    <source>
        <dbReference type="ARBA" id="ARBA00022777"/>
    </source>
</evidence>
<keyword evidence="1 3" id="KW-0808">Transferase</keyword>
<dbReference type="GO" id="GO:0005536">
    <property type="term" value="F:D-glucose binding"/>
    <property type="evidence" value="ECO:0007669"/>
    <property type="project" value="InterPro"/>
</dbReference>
<accession>A0A9X1YHW2</accession>
<evidence type="ECO:0000313" key="6">
    <source>
        <dbReference type="Proteomes" id="UP001139353"/>
    </source>
</evidence>
<organism evidence="5 6">
    <name type="scientific">Scleromatobacter humisilvae</name>
    <dbReference type="NCBI Taxonomy" id="2897159"/>
    <lineage>
        <taxon>Bacteria</taxon>
        <taxon>Pseudomonadati</taxon>
        <taxon>Pseudomonadota</taxon>
        <taxon>Betaproteobacteria</taxon>
        <taxon>Burkholderiales</taxon>
        <taxon>Sphaerotilaceae</taxon>
        <taxon>Scleromatobacter</taxon>
    </lineage>
</organism>
<keyword evidence="3" id="KW-0547">Nucleotide-binding</keyword>
<dbReference type="GO" id="GO:0005524">
    <property type="term" value="F:ATP binding"/>
    <property type="evidence" value="ECO:0007669"/>
    <property type="project" value="UniProtKB-UniRule"/>
</dbReference>
<dbReference type="NCBIfam" id="TIGR00749">
    <property type="entry name" value="glk"/>
    <property type="match status" value="1"/>
</dbReference>
<evidence type="ECO:0000256" key="3">
    <source>
        <dbReference type="HAMAP-Rule" id="MF_00524"/>
    </source>
</evidence>
<dbReference type="GO" id="GO:0006096">
    <property type="term" value="P:glycolytic process"/>
    <property type="evidence" value="ECO:0007669"/>
    <property type="project" value="UniProtKB-UniRule"/>
</dbReference>
<dbReference type="Gene3D" id="3.30.420.40">
    <property type="match status" value="1"/>
</dbReference>
<dbReference type="PANTHER" id="PTHR47690:SF1">
    <property type="entry name" value="GLUCOKINASE"/>
    <property type="match status" value="1"/>
</dbReference>
<keyword evidence="2 3" id="KW-0418">Kinase</keyword>
<dbReference type="EC" id="2.7.1.2" evidence="3"/>
<reference evidence="5" key="1">
    <citation type="submission" date="2021-11" db="EMBL/GenBank/DDBJ databases">
        <title>BS-T2-15 a new species belonging to the Comamonadaceae family isolated from the soil of a French oak forest.</title>
        <authorList>
            <person name="Mieszkin S."/>
            <person name="Alain K."/>
        </authorList>
    </citation>
    <scope>NUCLEOTIDE SEQUENCE</scope>
    <source>
        <strain evidence="5">BS-T2-15</strain>
    </source>
</reference>
<evidence type="ECO:0000256" key="4">
    <source>
        <dbReference type="RuleBase" id="RU004046"/>
    </source>
</evidence>
<dbReference type="CDD" id="cd24008">
    <property type="entry name" value="ASKHA_NBD_GLK"/>
    <property type="match status" value="1"/>
</dbReference>
<feature type="binding site" evidence="3">
    <location>
        <begin position="14"/>
        <end position="19"/>
    </location>
    <ligand>
        <name>ATP</name>
        <dbReference type="ChEBI" id="CHEBI:30616"/>
    </ligand>
</feature>
<comment type="similarity">
    <text evidence="3 4">Belongs to the bacterial glucokinase family.</text>
</comment>
<comment type="subcellular location">
    <subcellularLocation>
        <location evidence="3">Cytoplasm</location>
    </subcellularLocation>
</comment>
<dbReference type="GO" id="GO:0005829">
    <property type="term" value="C:cytosol"/>
    <property type="evidence" value="ECO:0007669"/>
    <property type="project" value="TreeGrafter"/>
</dbReference>
<evidence type="ECO:0000256" key="1">
    <source>
        <dbReference type="ARBA" id="ARBA00022679"/>
    </source>
</evidence>
<dbReference type="EMBL" id="JAJLJH010000002">
    <property type="protein sequence ID" value="MCK9686438.1"/>
    <property type="molecule type" value="Genomic_DNA"/>
</dbReference>
<dbReference type="Pfam" id="PF02685">
    <property type="entry name" value="Glucokinase"/>
    <property type="match status" value="1"/>
</dbReference>
<protein>
    <recommendedName>
        <fullName evidence="3">Glucokinase</fullName>
        <ecNumber evidence="3">2.7.1.2</ecNumber>
    </recommendedName>
    <alternativeName>
        <fullName evidence="3">Glucose kinase</fullName>
    </alternativeName>
</protein>
<comment type="catalytic activity">
    <reaction evidence="3">
        <text>D-glucose + ATP = D-glucose 6-phosphate + ADP + H(+)</text>
        <dbReference type="Rhea" id="RHEA:17825"/>
        <dbReference type="ChEBI" id="CHEBI:4167"/>
        <dbReference type="ChEBI" id="CHEBI:15378"/>
        <dbReference type="ChEBI" id="CHEBI:30616"/>
        <dbReference type="ChEBI" id="CHEBI:61548"/>
        <dbReference type="ChEBI" id="CHEBI:456216"/>
        <dbReference type="EC" id="2.7.1.2"/>
    </reaction>
</comment>
<dbReference type="InterPro" id="IPR043129">
    <property type="entry name" value="ATPase_NBD"/>
</dbReference>
<dbReference type="HAMAP" id="MF_00524">
    <property type="entry name" value="Glucokinase"/>
    <property type="match status" value="1"/>
</dbReference>
<dbReference type="PANTHER" id="PTHR47690">
    <property type="entry name" value="GLUCOKINASE"/>
    <property type="match status" value="1"/>
</dbReference>
<proteinExistence type="inferred from homology"/>
<keyword evidence="3" id="KW-0067">ATP-binding</keyword>
<dbReference type="Proteomes" id="UP001139353">
    <property type="component" value="Unassembled WGS sequence"/>
</dbReference>
<sequence length="326" mass="34010">MTVANTSSFPRLMGDVGGTNARFAVQEAPGAQPTQVVTYPSVEYDTIADALKAYVAQLTCARPLQAAIGIANPIVGDHVQMTNFRWSFSIEAVRKELGFERLLFINDFTALALSLPSLQPEHLRRIGTAGTADPKGAIGLLGPGTGLGVSGLLHDTAGHLVPLGGEGGHVSLASANAREDAVIAVLRDRFGHASAERALQGAGLVAVYEALCKIDGVPAANLDPAGVTAAAMAGSDARCVEVVELFFAFLGSVAGNLALTLGARGGVYIGGGIVPRLGDWIDRSAFRERFIAKGRFREYLDGIPTWLIHAETSPALIGAARALDEL</sequence>
<gene>
    <name evidence="3 5" type="primary">glk</name>
    <name evidence="5" type="ORF">LPC04_12040</name>
</gene>
<keyword evidence="3" id="KW-0324">Glycolysis</keyword>
<dbReference type="InterPro" id="IPR003836">
    <property type="entry name" value="Glucokinase"/>
</dbReference>
<dbReference type="GO" id="GO:0004340">
    <property type="term" value="F:glucokinase activity"/>
    <property type="evidence" value="ECO:0007669"/>
    <property type="project" value="UniProtKB-UniRule"/>
</dbReference>
<keyword evidence="6" id="KW-1185">Reference proteome</keyword>
<evidence type="ECO:0000313" key="5">
    <source>
        <dbReference type="EMBL" id="MCK9686438.1"/>
    </source>
</evidence>
<dbReference type="Gene3D" id="3.40.367.20">
    <property type="match status" value="1"/>
</dbReference>
<keyword evidence="3" id="KW-0963">Cytoplasm</keyword>
<name>A0A9X1YHW2_9BURK</name>
<dbReference type="InterPro" id="IPR050201">
    <property type="entry name" value="Bacterial_glucokinase"/>
</dbReference>
<comment type="caution">
    <text evidence="5">The sequence shown here is derived from an EMBL/GenBank/DDBJ whole genome shotgun (WGS) entry which is preliminary data.</text>
</comment>